<dbReference type="GO" id="GO:0009117">
    <property type="term" value="P:nucleotide metabolic process"/>
    <property type="evidence" value="ECO:0007669"/>
    <property type="project" value="TreeGrafter"/>
</dbReference>
<dbReference type="GO" id="GO:0003824">
    <property type="term" value="F:catalytic activity"/>
    <property type="evidence" value="ECO:0007669"/>
    <property type="project" value="InterPro"/>
</dbReference>
<dbReference type="Gene3D" id="3.30.428.10">
    <property type="entry name" value="HIT-like"/>
    <property type="match status" value="1"/>
</dbReference>
<dbReference type="PROSITE" id="PS51084">
    <property type="entry name" value="HIT_2"/>
    <property type="match status" value="1"/>
</dbReference>
<dbReference type="InterPro" id="IPR036265">
    <property type="entry name" value="HIT-like_sf"/>
</dbReference>
<sequence>MPTLFTHILNGDIPGTFVYRDELCAAFMTINPLADGHVLVVPVEEVDHWVDLPGPLSQHLFAVSHRISQALNKAFPCERVGMIIAGYEVNHCHIHLIPTNTLGQFNFTNAAASIERKTLEQHARRIVDELKNH</sequence>
<dbReference type="PRINTS" id="PR00332">
    <property type="entry name" value="HISTRIAD"/>
</dbReference>
<dbReference type="Pfam" id="PF01230">
    <property type="entry name" value="HIT"/>
    <property type="match status" value="1"/>
</dbReference>
<protein>
    <submittedName>
        <fullName evidence="2">Unannotated protein</fullName>
    </submittedName>
</protein>
<dbReference type="EMBL" id="CAEZVQ010000183">
    <property type="protein sequence ID" value="CAB4642755.1"/>
    <property type="molecule type" value="Genomic_DNA"/>
</dbReference>
<dbReference type="PANTHER" id="PTHR46648">
    <property type="entry name" value="HIT FAMILY PROTEIN 1"/>
    <property type="match status" value="1"/>
</dbReference>
<dbReference type="InterPro" id="IPR011146">
    <property type="entry name" value="HIT-like"/>
</dbReference>
<gene>
    <name evidence="2" type="ORF">UFOPK2086_01133</name>
</gene>
<evidence type="ECO:0000313" key="2">
    <source>
        <dbReference type="EMBL" id="CAB4642755.1"/>
    </source>
</evidence>
<organism evidence="2">
    <name type="scientific">freshwater metagenome</name>
    <dbReference type="NCBI Taxonomy" id="449393"/>
    <lineage>
        <taxon>unclassified sequences</taxon>
        <taxon>metagenomes</taxon>
        <taxon>ecological metagenomes</taxon>
    </lineage>
</organism>
<dbReference type="SUPFAM" id="SSF54197">
    <property type="entry name" value="HIT-like"/>
    <property type="match status" value="1"/>
</dbReference>
<dbReference type="AlphaFoldDB" id="A0A6J6K368"/>
<dbReference type="InterPro" id="IPR001310">
    <property type="entry name" value="Histidine_triad_HIT"/>
</dbReference>
<proteinExistence type="predicted"/>
<reference evidence="2" key="1">
    <citation type="submission" date="2020-05" db="EMBL/GenBank/DDBJ databases">
        <authorList>
            <person name="Chiriac C."/>
            <person name="Salcher M."/>
            <person name="Ghai R."/>
            <person name="Kavagutti S V."/>
        </authorList>
    </citation>
    <scope>NUCLEOTIDE SEQUENCE</scope>
</reference>
<evidence type="ECO:0000259" key="1">
    <source>
        <dbReference type="PROSITE" id="PS51084"/>
    </source>
</evidence>
<dbReference type="PANTHER" id="PTHR46648:SF1">
    <property type="entry name" value="ADENOSINE 5'-MONOPHOSPHORAMIDASE HNT1"/>
    <property type="match status" value="1"/>
</dbReference>
<accession>A0A6J6K368</accession>
<name>A0A6J6K368_9ZZZZ</name>
<feature type="domain" description="HIT" evidence="1">
    <location>
        <begin position="4"/>
        <end position="107"/>
    </location>
</feature>